<feature type="domain" description="GFO/IDH/MocA-like oxidoreductase" evidence="2">
    <location>
        <begin position="174"/>
        <end position="289"/>
    </location>
</feature>
<dbReference type="InterPro" id="IPR008354">
    <property type="entry name" value="Glc-Fru_OxRdtase_bac"/>
</dbReference>
<name>A0A953HSB1_9BACT</name>
<dbReference type="PRINTS" id="PR01775">
    <property type="entry name" value="GLFROXRDTASE"/>
</dbReference>
<dbReference type="InterPro" id="IPR055170">
    <property type="entry name" value="GFO_IDH_MocA-like_dom"/>
</dbReference>
<feature type="domain" description="Gfo/Idh/MocA-like oxidoreductase N-terminal" evidence="1">
    <location>
        <begin position="38"/>
        <end position="161"/>
    </location>
</feature>
<dbReference type="SUPFAM" id="SSF55347">
    <property type="entry name" value="Glyceraldehyde-3-phosphate dehydrogenase-like, C-terminal domain"/>
    <property type="match status" value="1"/>
</dbReference>
<dbReference type="EMBL" id="JAHVHU010000005">
    <property type="protein sequence ID" value="MBY5957460.1"/>
    <property type="molecule type" value="Genomic_DNA"/>
</dbReference>
<dbReference type="AlphaFoldDB" id="A0A953HSB1"/>
<protein>
    <submittedName>
        <fullName evidence="3">Gfo/Idh/MocA family oxidoreductase</fullName>
    </submittedName>
</protein>
<dbReference type="Pfam" id="PF22725">
    <property type="entry name" value="GFO_IDH_MocA_C3"/>
    <property type="match status" value="1"/>
</dbReference>
<dbReference type="RefSeq" id="WP_222578982.1">
    <property type="nucleotide sequence ID" value="NZ_JAHVHU010000005.1"/>
</dbReference>
<reference evidence="3" key="1">
    <citation type="submission" date="2021-06" db="EMBL/GenBank/DDBJ databases">
        <title>44 bacteria genomes isolated from Dapeng, Shenzhen.</title>
        <authorList>
            <person name="Zheng W."/>
            <person name="Yu S."/>
            <person name="Huang Y."/>
        </authorList>
    </citation>
    <scope>NUCLEOTIDE SEQUENCE</scope>
    <source>
        <strain evidence="3">DP5N28-2</strain>
    </source>
</reference>
<evidence type="ECO:0000259" key="1">
    <source>
        <dbReference type="Pfam" id="PF01408"/>
    </source>
</evidence>
<organism evidence="3 4">
    <name type="scientific">Membranihabitans marinus</name>
    <dbReference type="NCBI Taxonomy" id="1227546"/>
    <lineage>
        <taxon>Bacteria</taxon>
        <taxon>Pseudomonadati</taxon>
        <taxon>Bacteroidota</taxon>
        <taxon>Saprospiria</taxon>
        <taxon>Saprospirales</taxon>
        <taxon>Saprospiraceae</taxon>
        <taxon>Membranihabitans</taxon>
    </lineage>
</organism>
<gene>
    <name evidence="3" type="ORF">KUV50_04885</name>
</gene>
<dbReference type="PANTHER" id="PTHR43249">
    <property type="entry name" value="UDP-N-ACETYL-2-AMINO-2-DEOXY-D-GLUCURONATE OXIDASE"/>
    <property type="match status" value="1"/>
</dbReference>
<dbReference type="PANTHER" id="PTHR43249:SF1">
    <property type="entry name" value="D-GLUCOSIDE 3-DEHYDROGENASE"/>
    <property type="match status" value="1"/>
</dbReference>
<dbReference type="InterPro" id="IPR000683">
    <property type="entry name" value="Gfo/Idh/MocA-like_OxRdtase_N"/>
</dbReference>
<dbReference type="SUPFAM" id="SSF51735">
    <property type="entry name" value="NAD(P)-binding Rossmann-fold domains"/>
    <property type="match status" value="1"/>
</dbReference>
<proteinExistence type="predicted"/>
<dbReference type="Gene3D" id="3.30.360.10">
    <property type="entry name" value="Dihydrodipicolinate Reductase, domain 2"/>
    <property type="match status" value="1"/>
</dbReference>
<dbReference type="Pfam" id="PF01408">
    <property type="entry name" value="GFO_IDH_MocA"/>
    <property type="match status" value="1"/>
</dbReference>
<evidence type="ECO:0000313" key="4">
    <source>
        <dbReference type="Proteomes" id="UP000753961"/>
    </source>
</evidence>
<dbReference type="GO" id="GO:0000166">
    <property type="term" value="F:nucleotide binding"/>
    <property type="evidence" value="ECO:0007669"/>
    <property type="project" value="InterPro"/>
</dbReference>
<comment type="caution">
    <text evidence="3">The sequence shown here is derived from an EMBL/GenBank/DDBJ whole genome shotgun (WGS) entry which is preliminary data.</text>
</comment>
<evidence type="ECO:0000313" key="3">
    <source>
        <dbReference type="EMBL" id="MBY5957460.1"/>
    </source>
</evidence>
<dbReference type="InterPro" id="IPR036291">
    <property type="entry name" value="NAD(P)-bd_dom_sf"/>
</dbReference>
<dbReference type="InterPro" id="IPR052515">
    <property type="entry name" value="Gfo/Idh/MocA_Oxidoreductase"/>
</dbReference>
<sequence>MTNRRSFLKTNTTLAMAAPFLSPGFYPMRKQKRNKKLGVALLGLGGYASGQLGPALQETKHCYLAGIVTGSPSKVPKWQDKYNIPDENVYSYDNFDSIADNDAIDIVYVVTPNALHMPFTVRAAEAGKHVICEKPMEISSDRCRKMIAACEKAGRKLQIGYRLRYESHHKQIMDFAKNETYGKIKVMDTNFSFYGINGSNWRFTDVSLSGGGPLMDIGLYSLEATLYGSQLKPIAITAQSYKSIPDKLPGMEESIFWQMEFPEGVIANCGSSYAARSNYFRVSTEKGWYAIEPAFSYGGLKGVINGESMNIKNHNQQAAQMDAFAINIQNDTPVIASGAQGLQDMVYVEAIYEAAETGKKVRV</sequence>
<dbReference type="Gene3D" id="3.40.50.720">
    <property type="entry name" value="NAD(P)-binding Rossmann-like Domain"/>
    <property type="match status" value="1"/>
</dbReference>
<dbReference type="Proteomes" id="UP000753961">
    <property type="component" value="Unassembled WGS sequence"/>
</dbReference>
<evidence type="ECO:0000259" key="2">
    <source>
        <dbReference type="Pfam" id="PF22725"/>
    </source>
</evidence>
<keyword evidence="4" id="KW-1185">Reference proteome</keyword>
<accession>A0A953HSB1</accession>